<gene>
    <name evidence="4" type="ORF">DAEQUDRAFT_723815</name>
</gene>
<dbReference type="InterPro" id="IPR013087">
    <property type="entry name" value="Znf_C2H2_type"/>
</dbReference>
<sequence>MSATAQSAYPPKDYDLVFSPPDFDAVLQVPAADALPLYPSGDSLSLSHAFLNDYSGLDMSLGPSFGGLLPTDTELEALFNDVVDPYTDPFSLMPGGLTDAFPDRVEGSALWGDSPTALPPHGFDLGARYRQDVSSPLSSSDDRTSYLSSTPSPSWGWPADSPTETPSNALYDGSSSAGSSPAPILNASTVAPQHSKGRGTPTSNKNASRPRRPRSSSSSPVSSRLTSLTLGRVRTTSPRNKQVGPASSKPEVHNGRLTCPHCASSFRRKADYERHVNTHFALGRDDQLVCCGVPEEDYPGYEGGSYEYGGRRMVGGCLKAFSRRDSLIRHLNNGHCLRPAHM</sequence>
<dbReference type="SMART" id="SM00355">
    <property type="entry name" value="ZnF_C2H2"/>
    <property type="match status" value="2"/>
</dbReference>
<evidence type="ECO:0000256" key="2">
    <source>
        <dbReference type="SAM" id="MobiDB-lite"/>
    </source>
</evidence>
<organism evidence="4 5">
    <name type="scientific">Daedalea quercina L-15889</name>
    <dbReference type="NCBI Taxonomy" id="1314783"/>
    <lineage>
        <taxon>Eukaryota</taxon>
        <taxon>Fungi</taxon>
        <taxon>Dikarya</taxon>
        <taxon>Basidiomycota</taxon>
        <taxon>Agaricomycotina</taxon>
        <taxon>Agaricomycetes</taxon>
        <taxon>Polyporales</taxon>
        <taxon>Fomitopsis</taxon>
    </lineage>
</organism>
<feature type="domain" description="C2H2-type" evidence="3">
    <location>
        <begin position="257"/>
        <end position="279"/>
    </location>
</feature>
<feature type="compositionally biased region" description="Polar residues" evidence="2">
    <location>
        <begin position="225"/>
        <end position="240"/>
    </location>
</feature>
<accession>A0A165SAA7</accession>
<evidence type="ECO:0000313" key="4">
    <source>
        <dbReference type="EMBL" id="KZT71726.1"/>
    </source>
</evidence>
<reference evidence="4 5" key="1">
    <citation type="journal article" date="2016" name="Mol. Biol. Evol.">
        <title>Comparative Genomics of Early-Diverging Mushroom-Forming Fungi Provides Insights into the Origins of Lignocellulose Decay Capabilities.</title>
        <authorList>
            <person name="Nagy L.G."/>
            <person name="Riley R."/>
            <person name="Tritt A."/>
            <person name="Adam C."/>
            <person name="Daum C."/>
            <person name="Floudas D."/>
            <person name="Sun H."/>
            <person name="Yadav J.S."/>
            <person name="Pangilinan J."/>
            <person name="Larsson K.H."/>
            <person name="Matsuura K."/>
            <person name="Barry K."/>
            <person name="Labutti K."/>
            <person name="Kuo R."/>
            <person name="Ohm R.A."/>
            <person name="Bhattacharya S.S."/>
            <person name="Shirouzu T."/>
            <person name="Yoshinaga Y."/>
            <person name="Martin F.M."/>
            <person name="Grigoriev I.V."/>
            <person name="Hibbett D.S."/>
        </authorList>
    </citation>
    <scope>NUCLEOTIDE SEQUENCE [LARGE SCALE GENOMIC DNA]</scope>
    <source>
        <strain evidence="4 5">L-15889</strain>
    </source>
</reference>
<feature type="region of interest" description="Disordered" evidence="2">
    <location>
        <begin position="133"/>
        <end position="254"/>
    </location>
</feature>
<dbReference type="EMBL" id="KV429044">
    <property type="protein sequence ID" value="KZT71726.1"/>
    <property type="molecule type" value="Genomic_DNA"/>
</dbReference>
<dbReference type="PROSITE" id="PS50157">
    <property type="entry name" value="ZINC_FINGER_C2H2_2"/>
    <property type="match status" value="1"/>
</dbReference>
<dbReference type="Pfam" id="PF00096">
    <property type="entry name" value="zf-C2H2"/>
    <property type="match status" value="1"/>
</dbReference>
<dbReference type="GO" id="GO:0008270">
    <property type="term" value="F:zinc ion binding"/>
    <property type="evidence" value="ECO:0007669"/>
    <property type="project" value="UniProtKB-KW"/>
</dbReference>
<feature type="compositionally biased region" description="Low complexity" evidence="2">
    <location>
        <begin position="133"/>
        <end position="150"/>
    </location>
</feature>
<dbReference type="AlphaFoldDB" id="A0A165SAA7"/>
<keyword evidence="1" id="KW-0479">Metal-binding</keyword>
<dbReference type="STRING" id="1314783.A0A165SAA7"/>
<feature type="compositionally biased region" description="Low complexity" evidence="2">
    <location>
        <begin position="215"/>
        <end position="224"/>
    </location>
</feature>
<name>A0A165SAA7_9APHY</name>
<evidence type="ECO:0000313" key="5">
    <source>
        <dbReference type="Proteomes" id="UP000076727"/>
    </source>
</evidence>
<dbReference type="PROSITE" id="PS00028">
    <property type="entry name" value="ZINC_FINGER_C2H2_1"/>
    <property type="match status" value="1"/>
</dbReference>
<keyword evidence="1" id="KW-0862">Zinc</keyword>
<dbReference type="Proteomes" id="UP000076727">
    <property type="component" value="Unassembled WGS sequence"/>
</dbReference>
<evidence type="ECO:0000256" key="1">
    <source>
        <dbReference type="PROSITE-ProRule" id="PRU00042"/>
    </source>
</evidence>
<keyword evidence="5" id="KW-1185">Reference proteome</keyword>
<feature type="compositionally biased region" description="Low complexity" evidence="2">
    <location>
        <begin position="173"/>
        <end position="183"/>
    </location>
</feature>
<dbReference type="Gene3D" id="3.30.160.60">
    <property type="entry name" value="Classic Zinc Finger"/>
    <property type="match status" value="1"/>
</dbReference>
<proteinExistence type="predicted"/>
<evidence type="ECO:0000259" key="3">
    <source>
        <dbReference type="PROSITE" id="PS50157"/>
    </source>
</evidence>
<dbReference type="OrthoDB" id="8922241at2759"/>
<protein>
    <recommendedName>
        <fullName evidence="3">C2H2-type domain-containing protein</fullName>
    </recommendedName>
</protein>
<keyword evidence="1" id="KW-0863">Zinc-finger</keyword>